<evidence type="ECO:0000313" key="1">
    <source>
        <dbReference type="EMBL" id="KAI5648549.1"/>
    </source>
</evidence>
<name>A0ACB9ZME5_CATRO</name>
<proteinExistence type="predicted"/>
<gene>
    <name evidence="1" type="ORF">M9H77_34554</name>
</gene>
<dbReference type="Proteomes" id="UP001060085">
    <property type="component" value="Linkage Group LG08"/>
</dbReference>
<evidence type="ECO:0000313" key="2">
    <source>
        <dbReference type="Proteomes" id="UP001060085"/>
    </source>
</evidence>
<sequence length="361" mass="39515">MSIDDTTASAITTTTTDDDSTANQEKIATTPSSKPRITWSDSYTKAQTAIESLSAILPYIPPSLAASETPAFSLLHDAEIAAQISRLLRQNDSGSGDNNLCRWLYDTFQSSEPDLHLVVLKFLPIIAGVYLSRVALHKPLAGFEAVLLALYAHETTTRNGQPITVSVPDLSHSSIYHETKQTAKNTSVELNIAVISPSLEPHGTVRSTRRARIIGVALELYYSKISQMPINSKIDFCEFCQIWAGEDGDVYKDGSNSSGGSEEENSPTVKRGKEGRICLPWDLLQPILRILGHCLMGNHKDKELYEAACGACRSLYARSVHDINPNAILATGSLLNLVKMNSKVEDDFDHTEIVHTNTITL</sequence>
<dbReference type="EMBL" id="CM044708">
    <property type="protein sequence ID" value="KAI5648549.1"/>
    <property type="molecule type" value="Genomic_DNA"/>
</dbReference>
<accession>A0ACB9ZME5</accession>
<protein>
    <submittedName>
        <fullName evidence="1">Uncharacterized protein</fullName>
    </submittedName>
</protein>
<reference evidence="2" key="1">
    <citation type="journal article" date="2023" name="Nat. Plants">
        <title>Single-cell RNA sequencing provides a high-resolution roadmap for understanding the multicellular compartmentation of specialized metabolism.</title>
        <authorList>
            <person name="Sun S."/>
            <person name="Shen X."/>
            <person name="Li Y."/>
            <person name="Li Y."/>
            <person name="Wang S."/>
            <person name="Li R."/>
            <person name="Zhang H."/>
            <person name="Shen G."/>
            <person name="Guo B."/>
            <person name="Wei J."/>
            <person name="Xu J."/>
            <person name="St-Pierre B."/>
            <person name="Chen S."/>
            <person name="Sun C."/>
        </authorList>
    </citation>
    <scope>NUCLEOTIDE SEQUENCE [LARGE SCALE GENOMIC DNA]</scope>
</reference>
<keyword evidence="2" id="KW-1185">Reference proteome</keyword>
<comment type="caution">
    <text evidence="1">The sequence shown here is derived from an EMBL/GenBank/DDBJ whole genome shotgun (WGS) entry which is preliminary data.</text>
</comment>
<organism evidence="1 2">
    <name type="scientific">Catharanthus roseus</name>
    <name type="common">Madagascar periwinkle</name>
    <name type="synonym">Vinca rosea</name>
    <dbReference type="NCBI Taxonomy" id="4058"/>
    <lineage>
        <taxon>Eukaryota</taxon>
        <taxon>Viridiplantae</taxon>
        <taxon>Streptophyta</taxon>
        <taxon>Embryophyta</taxon>
        <taxon>Tracheophyta</taxon>
        <taxon>Spermatophyta</taxon>
        <taxon>Magnoliopsida</taxon>
        <taxon>eudicotyledons</taxon>
        <taxon>Gunneridae</taxon>
        <taxon>Pentapetalae</taxon>
        <taxon>asterids</taxon>
        <taxon>lamiids</taxon>
        <taxon>Gentianales</taxon>
        <taxon>Apocynaceae</taxon>
        <taxon>Rauvolfioideae</taxon>
        <taxon>Vinceae</taxon>
        <taxon>Catharanthinae</taxon>
        <taxon>Catharanthus</taxon>
    </lineage>
</organism>